<organism evidence="1">
    <name type="scientific">Citrobacter farmeri</name>
    <dbReference type="NCBI Taxonomy" id="67824"/>
    <lineage>
        <taxon>Bacteria</taxon>
        <taxon>Pseudomonadati</taxon>
        <taxon>Pseudomonadota</taxon>
        <taxon>Gammaproteobacteria</taxon>
        <taxon>Enterobacterales</taxon>
        <taxon>Enterobacteriaceae</taxon>
        <taxon>Citrobacter</taxon>
    </lineage>
</organism>
<proteinExistence type="predicted"/>
<name>A0A8H9NUS9_9ENTR</name>
<dbReference type="EMBL" id="DACSDU010000008">
    <property type="protein sequence ID" value="HAT1585886.1"/>
    <property type="molecule type" value="Genomic_DNA"/>
</dbReference>
<dbReference type="Proteomes" id="UP000864563">
    <property type="component" value="Unassembled WGS sequence"/>
</dbReference>
<evidence type="ECO:0000313" key="1">
    <source>
        <dbReference type="EMBL" id="HAT1585886.1"/>
    </source>
</evidence>
<dbReference type="RefSeq" id="WP_046885172.1">
    <property type="nucleotide sequence ID" value="NZ_JAAMQE010000001.1"/>
</dbReference>
<reference evidence="1" key="2">
    <citation type="submission" date="2020-11" db="EMBL/GenBank/DDBJ databases">
        <authorList>
            <consortium name="NCBI Pathogen Detection Project"/>
        </authorList>
    </citation>
    <scope>NUCLEOTIDE SEQUENCE</scope>
    <source>
        <strain evidence="1">YDC697-2</strain>
    </source>
</reference>
<accession>A0A8H9NUS9</accession>
<gene>
    <name evidence="1" type="ORF">I8Y00_002230</name>
</gene>
<reference evidence="1" key="1">
    <citation type="journal article" date="2018" name="Genome Biol.">
        <title>SKESA: strategic k-mer extension for scrupulous assemblies.</title>
        <authorList>
            <person name="Souvorov A."/>
            <person name="Agarwala R."/>
            <person name="Lipman D.J."/>
        </authorList>
    </citation>
    <scope>NUCLEOTIDE SEQUENCE</scope>
    <source>
        <strain evidence="1">YDC697-2</strain>
    </source>
</reference>
<comment type="caution">
    <text evidence="1">The sequence shown here is derived from an EMBL/GenBank/DDBJ whole genome shotgun (WGS) entry which is preliminary data.</text>
</comment>
<sequence length="139" mass="15557">MIRKDVCFRPIELTTRRSRLQGYLRAAAMLRLLPLMAIWPNCHHDSWEVGRNASSVFLIIDAQSLKNTKPVALKGYDVGKKKGSSVGANALQLFTEQVIKLAGQYGYLGQPFVQGVQETLDVHVTVQITKRRKPQGVSH</sequence>
<protein>
    <submittedName>
        <fullName evidence="1">Uncharacterized protein</fullName>
    </submittedName>
</protein>
<dbReference type="AlphaFoldDB" id="A0A8H9NUS9"/>